<gene>
    <name evidence="1" type="ORF">OB919_02795</name>
</gene>
<keyword evidence="2" id="KW-1185">Reference proteome</keyword>
<proteinExistence type="predicted"/>
<sequence length="212" mass="23961">MQSLDLATDATSTAFLDNPANYSDERSLAEETRQRLCSILPPTSVADVRVNESSGAAGDIPDHRQYTTKYERVDKIDRAQCEVGGPTFPFGGRERLDLAVLSDEIEMVIDGGTQTFSVDDLDAAVAFKYVKNINYLRYRPDGENSKYRDIADDISRLAEIEGDVDRRCIVYSNYDLFRRENDEKARSNLVELADQGDVTLRFVFPDPVQDKW</sequence>
<evidence type="ECO:0000313" key="2">
    <source>
        <dbReference type="Proteomes" id="UP001321047"/>
    </source>
</evidence>
<dbReference type="Proteomes" id="UP001321047">
    <property type="component" value="Unassembled WGS sequence"/>
</dbReference>
<dbReference type="EMBL" id="JAOPJZ010000001">
    <property type="protein sequence ID" value="MCU4750918.1"/>
    <property type="molecule type" value="Genomic_DNA"/>
</dbReference>
<accession>A0AAP2Z670</accession>
<reference evidence="1 2" key="1">
    <citation type="submission" date="2022-09" db="EMBL/GenBank/DDBJ databases">
        <title>Enrichment on poylsaccharides allowed isolation of novel metabolic and taxonomic groups of Haloarchaea.</title>
        <authorList>
            <person name="Sorokin D.Y."/>
            <person name="Elcheninov A.G."/>
            <person name="Khizhniak T.V."/>
            <person name="Kolganova T.V."/>
            <person name="Kublanov I.V."/>
        </authorList>
    </citation>
    <scope>NUCLEOTIDE SEQUENCE [LARGE SCALE GENOMIC DNA]</scope>
    <source>
        <strain evidence="1 2">AArc-curdl1</strain>
    </source>
</reference>
<comment type="caution">
    <text evidence="1">The sequence shown here is derived from an EMBL/GenBank/DDBJ whole genome shotgun (WGS) entry which is preliminary data.</text>
</comment>
<organism evidence="1 2">
    <name type="scientific">Natronosalvus hydrolyticus</name>
    <dbReference type="NCBI Taxonomy" id="2979988"/>
    <lineage>
        <taxon>Archaea</taxon>
        <taxon>Methanobacteriati</taxon>
        <taxon>Methanobacteriota</taxon>
        <taxon>Stenosarchaea group</taxon>
        <taxon>Halobacteria</taxon>
        <taxon>Halobacteriales</taxon>
        <taxon>Natrialbaceae</taxon>
        <taxon>Natronosalvus</taxon>
    </lineage>
</organism>
<evidence type="ECO:0000313" key="1">
    <source>
        <dbReference type="EMBL" id="MCU4750918.1"/>
    </source>
</evidence>
<dbReference type="AlphaFoldDB" id="A0AAP2Z670"/>
<name>A0AAP2Z670_9EURY</name>
<protein>
    <submittedName>
        <fullName evidence="1">Uncharacterized protein</fullName>
    </submittedName>
</protein>